<organism evidence="1">
    <name type="scientific">Rhizophora mucronata</name>
    <name type="common">Asiatic mangrove</name>
    <dbReference type="NCBI Taxonomy" id="61149"/>
    <lineage>
        <taxon>Eukaryota</taxon>
        <taxon>Viridiplantae</taxon>
        <taxon>Streptophyta</taxon>
        <taxon>Embryophyta</taxon>
        <taxon>Tracheophyta</taxon>
        <taxon>Spermatophyta</taxon>
        <taxon>Magnoliopsida</taxon>
        <taxon>eudicotyledons</taxon>
        <taxon>Gunneridae</taxon>
        <taxon>Pentapetalae</taxon>
        <taxon>rosids</taxon>
        <taxon>fabids</taxon>
        <taxon>Malpighiales</taxon>
        <taxon>Rhizophoraceae</taxon>
        <taxon>Rhizophora</taxon>
    </lineage>
</organism>
<name>A0A2P2N9Q6_RHIMU</name>
<protein>
    <submittedName>
        <fullName evidence="1">Uncharacterized protein</fullName>
    </submittedName>
</protein>
<sequence>MVEGQTWDLSGLVPVPPLIYQNI</sequence>
<dbReference type="EMBL" id="GGEC01058734">
    <property type="protein sequence ID" value="MBX39218.1"/>
    <property type="molecule type" value="Transcribed_RNA"/>
</dbReference>
<accession>A0A2P2N9Q6</accession>
<reference evidence="1" key="1">
    <citation type="submission" date="2018-02" db="EMBL/GenBank/DDBJ databases">
        <title>Rhizophora mucronata_Transcriptome.</title>
        <authorList>
            <person name="Meera S.P."/>
            <person name="Sreeshan A."/>
            <person name="Augustine A."/>
        </authorList>
    </citation>
    <scope>NUCLEOTIDE SEQUENCE</scope>
    <source>
        <tissue evidence="1">Leaf</tissue>
    </source>
</reference>
<dbReference type="AlphaFoldDB" id="A0A2P2N9Q6"/>
<proteinExistence type="predicted"/>
<evidence type="ECO:0000313" key="1">
    <source>
        <dbReference type="EMBL" id="MBX39218.1"/>
    </source>
</evidence>